<feature type="compositionally biased region" description="Low complexity" evidence="1">
    <location>
        <begin position="185"/>
        <end position="205"/>
    </location>
</feature>
<reference evidence="2" key="1">
    <citation type="submission" date="2023-03" db="EMBL/GenBank/DDBJ databases">
        <title>Massive genome expansion in bonnet fungi (Mycena s.s.) driven by repeated elements and novel gene families across ecological guilds.</title>
        <authorList>
            <consortium name="Lawrence Berkeley National Laboratory"/>
            <person name="Harder C.B."/>
            <person name="Miyauchi S."/>
            <person name="Viragh M."/>
            <person name="Kuo A."/>
            <person name="Thoen E."/>
            <person name="Andreopoulos B."/>
            <person name="Lu D."/>
            <person name="Skrede I."/>
            <person name="Drula E."/>
            <person name="Henrissat B."/>
            <person name="Morin E."/>
            <person name="Kohler A."/>
            <person name="Barry K."/>
            <person name="LaButti K."/>
            <person name="Morin E."/>
            <person name="Salamov A."/>
            <person name="Lipzen A."/>
            <person name="Mereny Z."/>
            <person name="Hegedus B."/>
            <person name="Baldrian P."/>
            <person name="Stursova M."/>
            <person name="Weitz H."/>
            <person name="Taylor A."/>
            <person name="Grigoriev I.V."/>
            <person name="Nagy L.G."/>
            <person name="Martin F."/>
            <person name="Kauserud H."/>
        </authorList>
    </citation>
    <scope>NUCLEOTIDE SEQUENCE</scope>
    <source>
        <strain evidence="2">CBHHK173m</strain>
    </source>
</reference>
<proteinExistence type="predicted"/>
<feature type="region of interest" description="Disordered" evidence="1">
    <location>
        <begin position="17"/>
        <end position="71"/>
    </location>
</feature>
<feature type="region of interest" description="Disordered" evidence="1">
    <location>
        <begin position="178"/>
        <end position="205"/>
    </location>
</feature>
<dbReference type="Proteomes" id="UP001222325">
    <property type="component" value="Unassembled WGS sequence"/>
</dbReference>
<organism evidence="2 3">
    <name type="scientific">Mycena belliarum</name>
    <dbReference type="NCBI Taxonomy" id="1033014"/>
    <lineage>
        <taxon>Eukaryota</taxon>
        <taxon>Fungi</taxon>
        <taxon>Dikarya</taxon>
        <taxon>Basidiomycota</taxon>
        <taxon>Agaricomycotina</taxon>
        <taxon>Agaricomycetes</taxon>
        <taxon>Agaricomycetidae</taxon>
        <taxon>Agaricales</taxon>
        <taxon>Marasmiineae</taxon>
        <taxon>Mycenaceae</taxon>
        <taxon>Mycena</taxon>
    </lineage>
</organism>
<dbReference type="EMBL" id="JARJCN010000015">
    <property type="protein sequence ID" value="KAJ7093821.1"/>
    <property type="molecule type" value="Genomic_DNA"/>
</dbReference>
<protein>
    <submittedName>
        <fullName evidence="2">Uncharacterized protein</fullName>
    </submittedName>
</protein>
<sequence>MMLHRPPPGLAVHAISSTRRSSRPHARTCAHPSFPHRAQASPRRLPKNTTAPHFLQGSESTRRLPRTLSGSDITSGRIRFAMRARASAAEVHRACAPARPKCEARDTDANASLAAVRARFPFVRWFLKLGAHPTLQHSGISRCKRAQKPGAESPPAVGRCEQGLWGVWSLGPTRLVRHGRGTQSPRVAVRAPPRRAAQAGRGNLG</sequence>
<evidence type="ECO:0000313" key="2">
    <source>
        <dbReference type="EMBL" id="KAJ7093821.1"/>
    </source>
</evidence>
<evidence type="ECO:0000313" key="3">
    <source>
        <dbReference type="Proteomes" id="UP001222325"/>
    </source>
</evidence>
<accession>A0AAD6U8M0</accession>
<gene>
    <name evidence="2" type="ORF">B0H15DRAFT_142519</name>
</gene>
<keyword evidence="3" id="KW-1185">Reference proteome</keyword>
<comment type="caution">
    <text evidence="2">The sequence shown here is derived from an EMBL/GenBank/DDBJ whole genome shotgun (WGS) entry which is preliminary data.</text>
</comment>
<name>A0AAD6U8M0_9AGAR</name>
<dbReference type="AlphaFoldDB" id="A0AAD6U8M0"/>
<evidence type="ECO:0000256" key="1">
    <source>
        <dbReference type="SAM" id="MobiDB-lite"/>
    </source>
</evidence>